<proteinExistence type="predicted"/>
<comment type="caution">
    <text evidence="2">The sequence shown here is derived from an EMBL/GenBank/DDBJ whole genome shotgun (WGS) entry which is preliminary data.</text>
</comment>
<evidence type="ECO:0000256" key="1">
    <source>
        <dbReference type="SAM" id="MobiDB-lite"/>
    </source>
</evidence>
<accession>A0A814K0Q7</accession>
<keyword evidence="3" id="KW-1185">Reference proteome</keyword>
<dbReference type="OrthoDB" id="6778920at2759"/>
<reference evidence="2" key="1">
    <citation type="submission" date="2021-02" db="EMBL/GenBank/DDBJ databases">
        <authorList>
            <person name="Nowell W R."/>
        </authorList>
    </citation>
    <scope>NUCLEOTIDE SEQUENCE</scope>
    <source>
        <strain evidence="2">Ploen Becks lab</strain>
    </source>
</reference>
<feature type="compositionally biased region" description="Polar residues" evidence="1">
    <location>
        <begin position="151"/>
        <end position="160"/>
    </location>
</feature>
<dbReference type="AlphaFoldDB" id="A0A814K0Q7"/>
<name>A0A814K0Q7_9BILA</name>
<dbReference type="Proteomes" id="UP000663879">
    <property type="component" value="Unassembled WGS sequence"/>
</dbReference>
<feature type="compositionally biased region" description="Basic and acidic residues" evidence="1">
    <location>
        <begin position="133"/>
        <end position="143"/>
    </location>
</feature>
<protein>
    <submittedName>
        <fullName evidence="2">Uncharacterized protein</fullName>
    </submittedName>
</protein>
<sequence>MPRLPKEISESSLNLDRFCMTSYSKEFLLFDTVDIDRKIAFASKIQLEILSKSTKWHINGTFKSCPNLYYQFIQFYQFEDYIKLIETKSKFIEKFNTIVYSTLTQWPLHNEIDDFLDVIWSLYQFKDENSSENSRKTENEVKNGCKKARKTSSSDMVAQN</sequence>
<dbReference type="EMBL" id="CAJNOC010005172">
    <property type="protein sequence ID" value="CAF1044582.1"/>
    <property type="molecule type" value="Genomic_DNA"/>
</dbReference>
<evidence type="ECO:0000313" key="2">
    <source>
        <dbReference type="EMBL" id="CAF1044582.1"/>
    </source>
</evidence>
<evidence type="ECO:0000313" key="3">
    <source>
        <dbReference type="Proteomes" id="UP000663879"/>
    </source>
</evidence>
<gene>
    <name evidence="2" type="ORF">OXX778_LOCUS18519</name>
</gene>
<feature type="region of interest" description="Disordered" evidence="1">
    <location>
        <begin position="133"/>
        <end position="160"/>
    </location>
</feature>
<organism evidence="2 3">
    <name type="scientific">Brachionus calyciflorus</name>
    <dbReference type="NCBI Taxonomy" id="104777"/>
    <lineage>
        <taxon>Eukaryota</taxon>
        <taxon>Metazoa</taxon>
        <taxon>Spiralia</taxon>
        <taxon>Gnathifera</taxon>
        <taxon>Rotifera</taxon>
        <taxon>Eurotatoria</taxon>
        <taxon>Monogononta</taxon>
        <taxon>Pseudotrocha</taxon>
        <taxon>Ploima</taxon>
        <taxon>Brachionidae</taxon>
        <taxon>Brachionus</taxon>
    </lineage>
</organism>